<organism evidence="4 5">
    <name type="scientific">Lignipirellula cremea</name>
    <dbReference type="NCBI Taxonomy" id="2528010"/>
    <lineage>
        <taxon>Bacteria</taxon>
        <taxon>Pseudomonadati</taxon>
        <taxon>Planctomycetota</taxon>
        <taxon>Planctomycetia</taxon>
        <taxon>Pirellulales</taxon>
        <taxon>Pirellulaceae</taxon>
        <taxon>Lignipirellula</taxon>
    </lineage>
</organism>
<dbReference type="InterPro" id="IPR023296">
    <property type="entry name" value="Glyco_hydro_beta-prop_sf"/>
</dbReference>
<keyword evidence="2 4" id="KW-0808">Transferase</keyword>
<evidence type="ECO:0000256" key="3">
    <source>
        <dbReference type="ARBA" id="ARBA00024356"/>
    </source>
</evidence>
<accession>A0A518E4E8</accession>
<dbReference type="EMBL" id="CP036433">
    <property type="protein sequence ID" value="QDU98943.1"/>
    <property type="molecule type" value="Genomic_DNA"/>
</dbReference>
<dbReference type="InterPro" id="IPR007184">
    <property type="entry name" value="Mannoside_phosphorylase"/>
</dbReference>
<evidence type="ECO:0000256" key="1">
    <source>
        <dbReference type="ARBA" id="ARBA00022676"/>
    </source>
</evidence>
<dbReference type="PIRSF" id="PIRSF016202">
    <property type="entry name" value="PH1107"/>
    <property type="match status" value="1"/>
</dbReference>
<dbReference type="Pfam" id="PF04041">
    <property type="entry name" value="Glyco_hydro_130"/>
    <property type="match status" value="1"/>
</dbReference>
<reference evidence="4 5" key="1">
    <citation type="submission" date="2019-02" db="EMBL/GenBank/DDBJ databases">
        <title>Deep-cultivation of Planctomycetes and their phenomic and genomic characterization uncovers novel biology.</title>
        <authorList>
            <person name="Wiegand S."/>
            <person name="Jogler M."/>
            <person name="Boedeker C."/>
            <person name="Pinto D."/>
            <person name="Vollmers J."/>
            <person name="Rivas-Marin E."/>
            <person name="Kohn T."/>
            <person name="Peeters S.H."/>
            <person name="Heuer A."/>
            <person name="Rast P."/>
            <person name="Oberbeckmann S."/>
            <person name="Bunk B."/>
            <person name="Jeske O."/>
            <person name="Meyerdierks A."/>
            <person name="Storesund J.E."/>
            <person name="Kallscheuer N."/>
            <person name="Luecker S."/>
            <person name="Lage O.M."/>
            <person name="Pohl T."/>
            <person name="Merkel B.J."/>
            <person name="Hornburger P."/>
            <person name="Mueller R.-W."/>
            <person name="Bruemmer F."/>
            <person name="Labrenz M."/>
            <person name="Spormann A.M."/>
            <person name="Op den Camp H."/>
            <person name="Overmann J."/>
            <person name="Amann R."/>
            <person name="Jetten M.S.M."/>
            <person name="Mascher T."/>
            <person name="Medema M.H."/>
            <person name="Devos D.P."/>
            <person name="Kaster A.-K."/>
            <person name="Ovreas L."/>
            <person name="Rohde M."/>
            <person name="Galperin M.Y."/>
            <person name="Jogler C."/>
        </authorList>
    </citation>
    <scope>NUCLEOTIDE SEQUENCE [LARGE SCALE GENOMIC DNA]</scope>
    <source>
        <strain evidence="4 5">Pla85_3_4</strain>
    </source>
</reference>
<evidence type="ECO:0000313" key="5">
    <source>
        <dbReference type="Proteomes" id="UP000317648"/>
    </source>
</evidence>
<dbReference type="EC" id="2.4.1.-" evidence="4"/>
<sequence>MISRLSETILLRPANLQSLRDDFEIVGVFNPGAVRVNDKTVLLVRVAEKPRERRSGWLGLPRWDAHGELATDWVPEQDWTATDARVVRRNCDGMLRLTSVSNLRVLHGSVNDWKNWTPGAVFFPTLPMEEFGVEDPRIVEMEGRFWITFVGVSRHGAMTSLASTDDMETFDRHGVIFCPENKDVVLFPQKIGGEYLALHRPNPHSHFRPPEIWFSRSPDLLHWGRHGVLFSGALESESDRVGAGAPPLLLDEGWLLIYHGSRRSRQAGEVGAYVAGALLLDRDDPTRILRRSHSPIMEPTADFERFGFVNNVVFPTAVIAQDDSLVVYYGAADTCVGVVEFSRGELLSALS</sequence>
<dbReference type="GO" id="GO:0016757">
    <property type="term" value="F:glycosyltransferase activity"/>
    <property type="evidence" value="ECO:0007669"/>
    <property type="project" value="UniProtKB-KW"/>
</dbReference>
<dbReference type="KEGG" id="lcre:Pla8534_68540"/>
<dbReference type="Proteomes" id="UP000317648">
    <property type="component" value="Chromosome"/>
</dbReference>
<dbReference type="AlphaFoldDB" id="A0A518E4E8"/>
<protein>
    <submittedName>
        <fullName evidence="4">Beta-1,4-mannooligosaccharide phosphorylase</fullName>
        <ecNumber evidence="4">2.4.1.-</ecNumber>
    </submittedName>
</protein>
<dbReference type="Gene3D" id="2.115.10.20">
    <property type="entry name" value="Glycosyl hydrolase domain, family 43"/>
    <property type="match status" value="1"/>
</dbReference>
<dbReference type="OrthoDB" id="9759709at2"/>
<gene>
    <name evidence="4" type="ORF">Pla8534_68540</name>
</gene>
<keyword evidence="1 4" id="KW-0328">Glycosyltransferase</keyword>
<dbReference type="CDD" id="cd18612">
    <property type="entry name" value="GH130_Lin0857-like"/>
    <property type="match status" value="1"/>
</dbReference>
<evidence type="ECO:0000256" key="2">
    <source>
        <dbReference type="ARBA" id="ARBA00022679"/>
    </source>
</evidence>
<dbReference type="PANTHER" id="PTHR34106">
    <property type="entry name" value="GLYCOSIDASE"/>
    <property type="match status" value="1"/>
</dbReference>
<keyword evidence="5" id="KW-1185">Reference proteome</keyword>
<proteinExistence type="inferred from homology"/>
<dbReference type="SUPFAM" id="SSF75005">
    <property type="entry name" value="Arabinanase/levansucrase/invertase"/>
    <property type="match status" value="1"/>
</dbReference>
<evidence type="ECO:0000313" key="4">
    <source>
        <dbReference type="EMBL" id="QDU98943.1"/>
    </source>
</evidence>
<name>A0A518E4E8_9BACT</name>
<dbReference type="PANTHER" id="PTHR34106:SF5">
    <property type="entry name" value="GLYCOSIDASE"/>
    <property type="match status" value="1"/>
</dbReference>
<dbReference type="RefSeq" id="WP_145058582.1">
    <property type="nucleotide sequence ID" value="NZ_CP036433.1"/>
</dbReference>
<comment type="similarity">
    <text evidence="3">Belongs to the glycosyl hydrolase 130 family.</text>
</comment>